<gene>
    <name evidence="1" type="ORF">F4820DRAFT_420800</name>
</gene>
<keyword evidence="2" id="KW-1185">Reference proteome</keyword>
<reference evidence="1 2" key="1">
    <citation type="journal article" date="2022" name="New Phytol.">
        <title>Ecological generalism drives hyperdiversity of secondary metabolite gene clusters in xylarialean endophytes.</title>
        <authorList>
            <person name="Franco M.E.E."/>
            <person name="Wisecaver J.H."/>
            <person name="Arnold A.E."/>
            <person name="Ju Y.M."/>
            <person name="Slot J.C."/>
            <person name="Ahrendt S."/>
            <person name="Moore L.P."/>
            <person name="Eastman K.E."/>
            <person name="Scott K."/>
            <person name="Konkel Z."/>
            <person name="Mondo S.J."/>
            <person name="Kuo A."/>
            <person name="Hayes R.D."/>
            <person name="Haridas S."/>
            <person name="Andreopoulos B."/>
            <person name="Riley R."/>
            <person name="LaButti K."/>
            <person name="Pangilinan J."/>
            <person name="Lipzen A."/>
            <person name="Amirebrahimi M."/>
            <person name="Yan J."/>
            <person name="Adam C."/>
            <person name="Keymanesh K."/>
            <person name="Ng V."/>
            <person name="Louie K."/>
            <person name="Northen T."/>
            <person name="Drula E."/>
            <person name="Henrissat B."/>
            <person name="Hsieh H.M."/>
            <person name="Youens-Clark K."/>
            <person name="Lutzoni F."/>
            <person name="Miadlikowska J."/>
            <person name="Eastwood D.C."/>
            <person name="Hamelin R.C."/>
            <person name="Grigoriev I.V."/>
            <person name="U'Ren J.M."/>
        </authorList>
    </citation>
    <scope>NUCLEOTIDE SEQUENCE [LARGE SCALE GENOMIC DNA]</scope>
    <source>
        <strain evidence="1 2">CBS 119005</strain>
    </source>
</reference>
<sequence length="357" mass="39541">MPERAMSGNSSDQDALNGPALPQPDGVVPNFDNPSKDNTAGYVLMSVYLALGTLAMLVRVYARIFCTRKVRIEDLLGLAGFICYVIFAWGCYTILDFPGFYVHQWDVRLKDLSRILYPFYITSNAYSDAIGFLKAAILVEWSRIFNPRGIRNTFFWVCHTVLWVNILYYVASAISINLTCFPHQKIWDKTITDGTCINSNALYLSGTIINLLSDLVIFYTPQSVIWGLKLSTSKKVGVSLIFAIGVLCVVVAIVRLVTTAQHLTQTDFVYTLAVQFFVAGSEIFLVLLVFCAPTFPQAVRSLRNKSPLGSGQGDSHQTSGSSWVGTRNAERQTSDYRKIEEHSLVTLATTAPPGSAL</sequence>
<name>A0ACB9Z0J8_9PEZI</name>
<protein>
    <submittedName>
        <fullName evidence="1">Uncharacterized protein</fullName>
    </submittedName>
</protein>
<accession>A0ACB9Z0J8</accession>
<organism evidence="1 2">
    <name type="scientific">Hypoxylon rubiginosum</name>
    <dbReference type="NCBI Taxonomy" id="110542"/>
    <lineage>
        <taxon>Eukaryota</taxon>
        <taxon>Fungi</taxon>
        <taxon>Dikarya</taxon>
        <taxon>Ascomycota</taxon>
        <taxon>Pezizomycotina</taxon>
        <taxon>Sordariomycetes</taxon>
        <taxon>Xylariomycetidae</taxon>
        <taxon>Xylariales</taxon>
        <taxon>Hypoxylaceae</taxon>
        <taxon>Hypoxylon</taxon>
    </lineage>
</organism>
<dbReference type="Proteomes" id="UP001497700">
    <property type="component" value="Unassembled WGS sequence"/>
</dbReference>
<dbReference type="EMBL" id="MU393474">
    <property type="protein sequence ID" value="KAI4865254.1"/>
    <property type="molecule type" value="Genomic_DNA"/>
</dbReference>
<evidence type="ECO:0000313" key="2">
    <source>
        <dbReference type="Proteomes" id="UP001497700"/>
    </source>
</evidence>
<comment type="caution">
    <text evidence="1">The sequence shown here is derived from an EMBL/GenBank/DDBJ whole genome shotgun (WGS) entry which is preliminary data.</text>
</comment>
<proteinExistence type="predicted"/>
<evidence type="ECO:0000313" key="1">
    <source>
        <dbReference type="EMBL" id="KAI4865254.1"/>
    </source>
</evidence>